<organism evidence="4 5">
    <name type="scientific">Rhodococcus pyridinivorans KG-16</name>
    <dbReference type="NCBI Taxonomy" id="1441730"/>
    <lineage>
        <taxon>Bacteria</taxon>
        <taxon>Bacillati</taxon>
        <taxon>Actinomycetota</taxon>
        <taxon>Actinomycetes</taxon>
        <taxon>Mycobacteriales</taxon>
        <taxon>Nocardiaceae</taxon>
        <taxon>Rhodococcus</taxon>
    </lineage>
</organism>
<dbReference type="GO" id="GO:0005576">
    <property type="term" value="C:extracellular region"/>
    <property type="evidence" value="ECO:0007669"/>
    <property type="project" value="TreeGrafter"/>
</dbReference>
<evidence type="ECO:0000313" key="5">
    <source>
        <dbReference type="Proteomes" id="UP000053060"/>
    </source>
</evidence>
<evidence type="ECO:0000259" key="3">
    <source>
        <dbReference type="Pfam" id="PF11887"/>
    </source>
</evidence>
<feature type="transmembrane region" description="Helical" evidence="1">
    <location>
        <begin position="12"/>
        <end position="33"/>
    </location>
</feature>
<proteinExistence type="predicted"/>
<dbReference type="PANTHER" id="PTHR33371">
    <property type="entry name" value="INTERMEMBRANE PHOSPHOLIPID TRANSPORT SYSTEM BINDING PROTEIN MLAD-RELATED"/>
    <property type="match status" value="1"/>
</dbReference>
<dbReference type="GO" id="GO:0051701">
    <property type="term" value="P:biological process involved in interaction with host"/>
    <property type="evidence" value="ECO:0007669"/>
    <property type="project" value="TreeGrafter"/>
</dbReference>
<evidence type="ECO:0000256" key="1">
    <source>
        <dbReference type="SAM" id="Phobius"/>
    </source>
</evidence>
<dbReference type="InterPro" id="IPR024516">
    <property type="entry name" value="Mce_C"/>
</dbReference>
<dbReference type="Pfam" id="PF02470">
    <property type="entry name" value="MlaD"/>
    <property type="match status" value="1"/>
</dbReference>
<comment type="caution">
    <text evidence="4">The sequence shown here is derived from an EMBL/GenBank/DDBJ whole genome shotgun (WGS) entry which is preliminary data.</text>
</comment>
<dbReference type="EMBL" id="AZXY01000001">
    <property type="protein sequence ID" value="KSZ60633.1"/>
    <property type="molecule type" value="Genomic_DNA"/>
</dbReference>
<dbReference type="GeneID" id="86867251"/>
<keyword evidence="1" id="KW-0812">Transmembrane</keyword>
<evidence type="ECO:0000259" key="2">
    <source>
        <dbReference type="Pfam" id="PF02470"/>
    </source>
</evidence>
<dbReference type="InterPro" id="IPR052336">
    <property type="entry name" value="MlaD_Phospholipid_Transporter"/>
</dbReference>
<reference evidence="5" key="1">
    <citation type="submission" date="2015-01" db="EMBL/GenBank/DDBJ databases">
        <title>Draft genome sequence of Rhodococcus pyridinivorans strain KG-16, a hydrocarbon-degrading bacterium.</title>
        <authorList>
            <person name="Aggarwal R.K."/>
            <person name="Dawar C."/>
        </authorList>
    </citation>
    <scope>NUCLEOTIDE SEQUENCE [LARGE SCALE GENOMIC DNA]</scope>
    <source>
        <strain evidence="5">KG-16</strain>
    </source>
</reference>
<dbReference type="Proteomes" id="UP000053060">
    <property type="component" value="Unassembled WGS sequence"/>
</dbReference>
<dbReference type="Pfam" id="PF11887">
    <property type="entry name" value="Mce4_CUP1"/>
    <property type="match status" value="1"/>
</dbReference>
<reference evidence="4 5" key="2">
    <citation type="journal article" date="2016" name="Genome Announc.">
        <title>Draft Genome Sequence of a Versatile Hydrocarbon-Degrading Bacterium, Rhodococcus pyridinivorans Strain KG-16, Collected from Oil Fields in India.</title>
        <authorList>
            <person name="Aggarwal R.K."/>
            <person name="Dawar C."/>
            <person name="Phanindranath R."/>
            <person name="Mutnuri L."/>
            <person name="Dayal A.M."/>
        </authorList>
    </citation>
    <scope>NUCLEOTIDE SEQUENCE [LARGE SCALE GENOMIC DNA]</scope>
    <source>
        <strain evidence="4 5">KG-16</strain>
    </source>
</reference>
<protein>
    <submittedName>
        <fullName evidence="4">Mammalian cell entry protein</fullName>
    </submittedName>
</protein>
<keyword evidence="1" id="KW-1133">Transmembrane helix</keyword>
<dbReference type="InterPro" id="IPR005693">
    <property type="entry name" value="Mce"/>
</dbReference>
<feature type="domain" description="Mammalian cell entry C-terminal" evidence="3">
    <location>
        <begin position="123"/>
        <end position="343"/>
    </location>
</feature>
<dbReference type="AlphaFoldDB" id="A0A0V9URK1"/>
<dbReference type="RefSeq" id="WP_060650714.1">
    <property type="nucleotide sequence ID" value="NZ_AZXY01000001.1"/>
</dbReference>
<dbReference type="NCBIfam" id="TIGR00996">
    <property type="entry name" value="Mtu_fam_mce"/>
    <property type="match status" value="1"/>
</dbReference>
<sequence length="457" mass="48646">MSDTTTSPLRRRTLGLIFFVVLALFLYVTIAMYNKTFTKVVKVDLRTDSIGNALPLNADVKARGVLVGEVRGTSADGGDVTAHLALDPDKAELIPVNATAQLLPKTLFGERYVSLIIPDDPGRPVTNGDVLVQDTSERTVELGDVLDGLLPLLEAVPPQDLANTLGALAQGLSGRGEKLGQTVDDLEQIFREVNVELPTLQEDLRGLADFSQTYSEAAPDLVEALNNLRTTGGTVVEQQNQIRTLLASATGASSQTADFIEQNSNSIITLSADSKEALQLLARYSPSFPCTFKGFADAKPAAVDLLAADDPFPGVRANIQFTNPKGRYLPNQDEPRLLDDRGPACYDDVTAPGRNFPQYPGGSVNDGSYQVPSRNPGPETIDFFPAPAGSGVPDDVGEIIGTSDGGATPVSYAGSRLEQDTLDVIYGQATGVDPEEVPSWTTRLGAPAIRGTEVSFQ</sequence>
<dbReference type="InterPro" id="IPR003399">
    <property type="entry name" value="Mce/MlaD"/>
</dbReference>
<name>A0A0V9URK1_9NOCA</name>
<accession>A0A0V9URK1</accession>
<keyword evidence="1" id="KW-0472">Membrane</keyword>
<gene>
    <name evidence="4" type="ORF">Z045_04305</name>
</gene>
<feature type="domain" description="Mce/MlaD" evidence="2">
    <location>
        <begin position="42"/>
        <end position="116"/>
    </location>
</feature>
<dbReference type="PATRIC" id="fig|1441730.3.peg.901"/>
<evidence type="ECO:0000313" key="4">
    <source>
        <dbReference type="EMBL" id="KSZ60633.1"/>
    </source>
</evidence>
<dbReference type="PANTHER" id="PTHR33371:SF19">
    <property type="entry name" value="MCE-FAMILY PROTEIN MCE4A"/>
    <property type="match status" value="1"/>
</dbReference>